<dbReference type="InterPro" id="IPR005174">
    <property type="entry name" value="KIB1-4_b-propeller"/>
</dbReference>
<feature type="domain" description="KIB1-4 beta-propeller" evidence="2">
    <location>
        <begin position="72"/>
        <end position="347"/>
    </location>
</feature>
<sequence>MHVLLQRDMAPGGWSELPKELLYLIETRLMNLSDRVLFAAACKSWRSALKESPNRSCSRREFPWLMLPGGALYSPLEDKVRSINLPNRHHFQRFLGSSSDGWVAMVDESLNVYLFNPISGAEARLPSLTNVFLVMMRRLFTHGSWMSSLDVRDIYLRKAVWSPDPNNLGSVSMVLLMKCMVAVNRPGNARWTVRYGQFIDVIYNKEIFYLVDQKGQVFTLNINDIHERRVWKKWKPWNMDLPMGSNKLYLVEGPSSLLLVIRLKKFPGGCCPYRTTGFKVFELNEGTMKWERKVDLGDGMLFLGMNSSIHLSASHFPECQGNRIYFTDDNMAQSCSLKYGGYDMGVFCLGDGSLGCPYRTDERSMWPDPIWIFPNPTGNVSTVCRCTIRRRLLYLFIDHLPRPFYFLDARGRGQIWARLLRFFYLYCCIYFVFILLLEPSQMVMDAVKSSRTGKHMFG</sequence>
<keyword evidence="1" id="KW-1133">Transmembrane helix</keyword>
<keyword evidence="1" id="KW-0472">Membrane</keyword>
<evidence type="ECO:0000313" key="3">
    <source>
        <dbReference type="EMBL" id="KAK1289717.1"/>
    </source>
</evidence>
<dbReference type="EMBL" id="JAUJYO010000018">
    <property type="protein sequence ID" value="KAK1289717.1"/>
    <property type="molecule type" value="Genomic_DNA"/>
</dbReference>
<evidence type="ECO:0000256" key="1">
    <source>
        <dbReference type="SAM" id="Phobius"/>
    </source>
</evidence>
<accession>A0AAV9CNI2</accession>
<dbReference type="InterPro" id="IPR050942">
    <property type="entry name" value="F-box_BR-signaling"/>
</dbReference>
<gene>
    <name evidence="3" type="ORF">QJS10_CPB18g01412</name>
</gene>
<protein>
    <recommendedName>
        <fullName evidence="2">KIB1-4 beta-propeller domain-containing protein</fullName>
    </recommendedName>
</protein>
<dbReference type="Gene3D" id="1.20.1280.50">
    <property type="match status" value="1"/>
</dbReference>
<evidence type="ECO:0000259" key="2">
    <source>
        <dbReference type="Pfam" id="PF03478"/>
    </source>
</evidence>
<dbReference type="Proteomes" id="UP001180020">
    <property type="component" value="Unassembled WGS sequence"/>
</dbReference>
<proteinExistence type="predicted"/>
<dbReference type="AlphaFoldDB" id="A0AAV9CNI2"/>
<feature type="transmembrane region" description="Helical" evidence="1">
    <location>
        <begin position="419"/>
        <end position="437"/>
    </location>
</feature>
<dbReference type="Pfam" id="PF03478">
    <property type="entry name" value="Beta-prop_KIB1-4"/>
    <property type="match status" value="1"/>
</dbReference>
<dbReference type="PANTHER" id="PTHR44259">
    <property type="entry name" value="OS07G0183000 PROTEIN-RELATED"/>
    <property type="match status" value="1"/>
</dbReference>
<keyword evidence="4" id="KW-1185">Reference proteome</keyword>
<organism evidence="3 4">
    <name type="scientific">Acorus calamus</name>
    <name type="common">Sweet flag</name>
    <dbReference type="NCBI Taxonomy" id="4465"/>
    <lineage>
        <taxon>Eukaryota</taxon>
        <taxon>Viridiplantae</taxon>
        <taxon>Streptophyta</taxon>
        <taxon>Embryophyta</taxon>
        <taxon>Tracheophyta</taxon>
        <taxon>Spermatophyta</taxon>
        <taxon>Magnoliopsida</taxon>
        <taxon>Liliopsida</taxon>
        <taxon>Acoraceae</taxon>
        <taxon>Acorus</taxon>
    </lineage>
</organism>
<comment type="caution">
    <text evidence="3">The sequence shown here is derived from an EMBL/GenBank/DDBJ whole genome shotgun (WGS) entry which is preliminary data.</text>
</comment>
<name>A0AAV9CNI2_ACOCL</name>
<reference evidence="3" key="1">
    <citation type="journal article" date="2023" name="Nat. Commun.">
        <title>Diploid and tetraploid genomes of Acorus and the evolution of monocots.</title>
        <authorList>
            <person name="Ma L."/>
            <person name="Liu K.W."/>
            <person name="Li Z."/>
            <person name="Hsiao Y.Y."/>
            <person name="Qi Y."/>
            <person name="Fu T."/>
            <person name="Tang G.D."/>
            <person name="Zhang D."/>
            <person name="Sun W.H."/>
            <person name="Liu D.K."/>
            <person name="Li Y."/>
            <person name="Chen G.Z."/>
            <person name="Liu X.D."/>
            <person name="Liao X.Y."/>
            <person name="Jiang Y.T."/>
            <person name="Yu X."/>
            <person name="Hao Y."/>
            <person name="Huang J."/>
            <person name="Zhao X.W."/>
            <person name="Ke S."/>
            <person name="Chen Y.Y."/>
            <person name="Wu W.L."/>
            <person name="Hsu J.L."/>
            <person name="Lin Y.F."/>
            <person name="Huang M.D."/>
            <person name="Li C.Y."/>
            <person name="Huang L."/>
            <person name="Wang Z.W."/>
            <person name="Zhao X."/>
            <person name="Zhong W.Y."/>
            <person name="Peng D.H."/>
            <person name="Ahmad S."/>
            <person name="Lan S."/>
            <person name="Zhang J.S."/>
            <person name="Tsai W.C."/>
            <person name="Van de Peer Y."/>
            <person name="Liu Z.J."/>
        </authorList>
    </citation>
    <scope>NUCLEOTIDE SEQUENCE</scope>
    <source>
        <strain evidence="3">CP</strain>
    </source>
</reference>
<keyword evidence="1" id="KW-0812">Transmembrane</keyword>
<reference evidence="3" key="2">
    <citation type="submission" date="2023-06" db="EMBL/GenBank/DDBJ databases">
        <authorList>
            <person name="Ma L."/>
            <person name="Liu K.-W."/>
            <person name="Li Z."/>
            <person name="Hsiao Y.-Y."/>
            <person name="Qi Y."/>
            <person name="Fu T."/>
            <person name="Tang G."/>
            <person name="Zhang D."/>
            <person name="Sun W.-H."/>
            <person name="Liu D.-K."/>
            <person name="Li Y."/>
            <person name="Chen G.-Z."/>
            <person name="Liu X.-D."/>
            <person name="Liao X.-Y."/>
            <person name="Jiang Y.-T."/>
            <person name="Yu X."/>
            <person name="Hao Y."/>
            <person name="Huang J."/>
            <person name="Zhao X.-W."/>
            <person name="Ke S."/>
            <person name="Chen Y.-Y."/>
            <person name="Wu W.-L."/>
            <person name="Hsu J.-L."/>
            <person name="Lin Y.-F."/>
            <person name="Huang M.-D."/>
            <person name="Li C.-Y."/>
            <person name="Huang L."/>
            <person name="Wang Z.-W."/>
            <person name="Zhao X."/>
            <person name="Zhong W.-Y."/>
            <person name="Peng D.-H."/>
            <person name="Ahmad S."/>
            <person name="Lan S."/>
            <person name="Zhang J.-S."/>
            <person name="Tsai W.-C."/>
            <person name="Van De Peer Y."/>
            <person name="Liu Z.-J."/>
        </authorList>
    </citation>
    <scope>NUCLEOTIDE SEQUENCE</scope>
    <source>
        <strain evidence="3">CP</strain>
        <tissue evidence="3">Leaves</tissue>
    </source>
</reference>
<evidence type="ECO:0000313" key="4">
    <source>
        <dbReference type="Proteomes" id="UP001180020"/>
    </source>
</evidence>